<evidence type="ECO:0000313" key="1">
    <source>
        <dbReference type="EMBL" id="GAA0175821.1"/>
    </source>
</evidence>
<dbReference type="Proteomes" id="UP001454036">
    <property type="component" value="Unassembled WGS sequence"/>
</dbReference>
<reference evidence="1 2" key="1">
    <citation type="submission" date="2024-01" db="EMBL/GenBank/DDBJ databases">
        <title>The complete chloroplast genome sequence of Lithospermum erythrorhizon: insights into the phylogenetic relationship among Boraginaceae species and the maternal lineages of purple gromwells.</title>
        <authorList>
            <person name="Okada T."/>
            <person name="Watanabe K."/>
        </authorList>
    </citation>
    <scope>NUCLEOTIDE SEQUENCE [LARGE SCALE GENOMIC DNA]</scope>
</reference>
<evidence type="ECO:0000313" key="2">
    <source>
        <dbReference type="Proteomes" id="UP001454036"/>
    </source>
</evidence>
<accession>A0AAV3RKQ8</accession>
<name>A0AAV3RKQ8_LITER</name>
<proteinExistence type="predicted"/>
<dbReference type="AlphaFoldDB" id="A0AAV3RKQ8"/>
<protein>
    <submittedName>
        <fullName evidence="1">Uncharacterized protein</fullName>
    </submittedName>
</protein>
<comment type="caution">
    <text evidence="1">The sequence shown here is derived from an EMBL/GenBank/DDBJ whole genome shotgun (WGS) entry which is preliminary data.</text>
</comment>
<sequence length="117" mass="13494">MKSANTYTLILVYGLYRRLNSLNSIAHLTIRLDRLRFSKICLHRMCLKIWLQLPGGNNEGIHQFLFQGVSCLSPSHDPAGIVYRPLNLFLLPYEDTTKCLLRDCQIELQDISSNWQG</sequence>
<organism evidence="1 2">
    <name type="scientific">Lithospermum erythrorhizon</name>
    <name type="common">Purple gromwell</name>
    <name type="synonym">Lithospermum officinale var. erythrorhizon</name>
    <dbReference type="NCBI Taxonomy" id="34254"/>
    <lineage>
        <taxon>Eukaryota</taxon>
        <taxon>Viridiplantae</taxon>
        <taxon>Streptophyta</taxon>
        <taxon>Embryophyta</taxon>
        <taxon>Tracheophyta</taxon>
        <taxon>Spermatophyta</taxon>
        <taxon>Magnoliopsida</taxon>
        <taxon>eudicotyledons</taxon>
        <taxon>Gunneridae</taxon>
        <taxon>Pentapetalae</taxon>
        <taxon>asterids</taxon>
        <taxon>lamiids</taxon>
        <taxon>Boraginales</taxon>
        <taxon>Boraginaceae</taxon>
        <taxon>Boraginoideae</taxon>
        <taxon>Lithospermeae</taxon>
        <taxon>Lithospermum</taxon>
    </lineage>
</organism>
<dbReference type="EMBL" id="BAABME010027589">
    <property type="protein sequence ID" value="GAA0175821.1"/>
    <property type="molecule type" value="Genomic_DNA"/>
</dbReference>
<gene>
    <name evidence="1" type="ORF">LIER_41984</name>
</gene>
<keyword evidence="2" id="KW-1185">Reference proteome</keyword>